<proteinExistence type="predicted"/>
<evidence type="ECO:0000256" key="1">
    <source>
        <dbReference type="SAM" id="Phobius"/>
    </source>
</evidence>
<protein>
    <submittedName>
        <fullName evidence="2">AsmA family protein</fullName>
    </submittedName>
</protein>
<dbReference type="eggNOG" id="COG2982">
    <property type="taxonomic scope" value="Bacteria"/>
</dbReference>
<feature type="transmembrane region" description="Helical" evidence="1">
    <location>
        <begin position="44"/>
        <end position="66"/>
    </location>
</feature>
<dbReference type="AlphaFoldDB" id="B9JRV7"/>
<sequence>MLYRNGGSGLILRAGCERPDVTLGSKRKWSGPGRWRGPRLARTAIAVIAVALCVFVASRLAAPYIVSSSLVRGSIEKAISRWSGHDVEIAGTPSLQFWPEPRITLPDVTITDRDPAQSGGTAGKAKRVLAHIDVLSASFGLVHAAMGNPVFDDFHLSRPHIYMRRNTQGHLDWAGQGLLSDAISHVQESIKGGQSLDKAYDARIGSITIENGRIDIEDQPLQRRVVIDSIFSHLFWPVMSAPAIGNANMIIGGVATQLDFASTQPLILLGGGVGQAEFSLTAPTLKGSFSGKTGLAPARFASGQLSLTISNVPGLLAWTGATLPGTEALHTVSVNATVTAETDKVRLDSLSFTANDTSATGLMEMAQAKSGKPKLSGTLAFEQMDIPTFLGAFSLSAPDTSHNNGKSGLLDWLEFDLTLSARKATYAPFTLTDMGASILATDGTVVFDIADSTLADGTLIAHLEGRNGGFDEGGHLDLSLTNADLSDIEGKLALNGPLPLGPGSLTISAATNRALWETRAADITGTLDLSAGPGRITGVNPEGIRRKAAEQKFFRLQDAGTGELPFDNLTVSATLDDGSINIGKGDLLGSVQSSSFSGVIPYNFKGLALSTEVRPGTAYANSASDVAGNFAPLRMFIGGSWPDLILSPARP</sequence>
<keyword evidence="1" id="KW-1133">Transmembrane helix</keyword>
<keyword evidence="1" id="KW-0472">Membrane</keyword>
<dbReference type="GO" id="GO:0005886">
    <property type="term" value="C:plasma membrane"/>
    <property type="evidence" value="ECO:0007669"/>
    <property type="project" value="TreeGrafter"/>
</dbReference>
<gene>
    <name evidence="2" type="ordered locus">Avi_0826</name>
</gene>
<dbReference type="PANTHER" id="PTHR30441:SF4">
    <property type="entry name" value="PROTEIN ASMA"/>
    <property type="match status" value="1"/>
</dbReference>
<dbReference type="PANTHER" id="PTHR30441">
    <property type="entry name" value="DUF748 DOMAIN-CONTAINING PROTEIN"/>
    <property type="match status" value="1"/>
</dbReference>
<evidence type="ECO:0000313" key="3">
    <source>
        <dbReference type="Proteomes" id="UP000001596"/>
    </source>
</evidence>
<accession>B9JRV7</accession>
<dbReference type="EMBL" id="CP000633">
    <property type="protein sequence ID" value="ACM35583.1"/>
    <property type="molecule type" value="Genomic_DNA"/>
</dbReference>
<dbReference type="KEGG" id="avi:Avi_0826"/>
<organism evidence="2 3">
    <name type="scientific">Allorhizobium ampelinum (strain ATCC BAA-846 / DSM 112012 / S4)</name>
    <name type="common">Agrobacterium vitis (strain S4)</name>
    <dbReference type="NCBI Taxonomy" id="311402"/>
    <lineage>
        <taxon>Bacteria</taxon>
        <taxon>Pseudomonadati</taxon>
        <taxon>Pseudomonadota</taxon>
        <taxon>Alphaproteobacteria</taxon>
        <taxon>Hyphomicrobiales</taxon>
        <taxon>Rhizobiaceae</taxon>
        <taxon>Rhizobium/Agrobacterium group</taxon>
        <taxon>Allorhizobium</taxon>
        <taxon>Allorhizobium ampelinum</taxon>
    </lineage>
</organism>
<name>B9JRV7_ALLAM</name>
<keyword evidence="3" id="KW-1185">Reference proteome</keyword>
<dbReference type="GO" id="GO:0090313">
    <property type="term" value="P:regulation of protein targeting to membrane"/>
    <property type="evidence" value="ECO:0007669"/>
    <property type="project" value="TreeGrafter"/>
</dbReference>
<dbReference type="InterPro" id="IPR052894">
    <property type="entry name" value="AsmA-related"/>
</dbReference>
<keyword evidence="1" id="KW-0812">Transmembrane</keyword>
<dbReference type="HOGENOM" id="CLU_029420_0_0_5"/>
<evidence type="ECO:0000313" key="2">
    <source>
        <dbReference type="EMBL" id="ACM35583.1"/>
    </source>
</evidence>
<dbReference type="STRING" id="311402.Avi_0826"/>
<dbReference type="Proteomes" id="UP000001596">
    <property type="component" value="Chromosome 1"/>
</dbReference>
<reference evidence="2 3" key="1">
    <citation type="journal article" date="2009" name="J. Bacteriol.">
        <title>Genome sequences of three Agrobacterium biovars help elucidate the evolution of multichromosome genomes in bacteria.</title>
        <authorList>
            <person name="Slater S.C."/>
            <person name="Goldman B.S."/>
            <person name="Goodner B."/>
            <person name="Setubal J.C."/>
            <person name="Farrand S.K."/>
            <person name="Nester E.W."/>
            <person name="Burr T.J."/>
            <person name="Banta L."/>
            <person name="Dickerman A.W."/>
            <person name="Paulsen I."/>
            <person name="Otten L."/>
            <person name="Suen G."/>
            <person name="Welch R."/>
            <person name="Almeida N.F."/>
            <person name="Arnold F."/>
            <person name="Burton O.T."/>
            <person name="Du Z."/>
            <person name="Ewing A."/>
            <person name="Godsy E."/>
            <person name="Heisel S."/>
            <person name="Houmiel K.L."/>
            <person name="Jhaveri J."/>
            <person name="Lu J."/>
            <person name="Miller N.M."/>
            <person name="Norton S."/>
            <person name="Chen Q."/>
            <person name="Phoolcharoen W."/>
            <person name="Ohlin V."/>
            <person name="Ondrusek D."/>
            <person name="Pride N."/>
            <person name="Stricklin S.L."/>
            <person name="Sun J."/>
            <person name="Wheeler C."/>
            <person name="Wilson L."/>
            <person name="Zhu H."/>
            <person name="Wood D.W."/>
        </authorList>
    </citation>
    <scope>NUCLEOTIDE SEQUENCE [LARGE SCALE GENOMIC DNA]</scope>
    <source>
        <strain evidence="3">S4 / ATCC BAA-846</strain>
    </source>
</reference>